<reference evidence="1 2" key="1">
    <citation type="journal article" date="2014" name="PLoS ONE">
        <title>The first complete genome sequence of the class fimbriimonadia in the phylum armatimonadetes.</title>
        <authorList>
            <person name="Hu Z.Y."/>
            <person name="Wang Y.Z."/>
            <person name="Im W.T."/>
            <person name="Wang S.Y."/>
            <person name="Zhao G.P."/>
            <person name="Zheng H.J."/>
            <person name="Quan Z.X."/>
        </authorList>
    </citation>
    <scope>NUCLEOTIDE SEQUENCE [LARGE SCALE GENOMIC DNA]</scope>
    <source>
        <strain evidence="1">Gsoil 348</strain>
    </source>
</reference>
<keyword evidence="2" id="KW-1185">Reference proteome</keyword>
<name>A0A068NM66_FIMGI</name>
<dbReference type="Proteomes" id="UP000027982">
    <property type="component" value="Chromosome"/>
</dbReference>
<evidence type="ECO:0000313" key="2">
    <source>
        <dbReference type="Proteomes" id="UP000027982"/>
    </source>
</evidence>
<dbReference type="PANTHER" id="PTHR41913">
    <property type="entry name" value="DUF1684 DOMAIN-CONTAINING PROTEIN"/>
    <property type="match status" value="1"/>
</dbReference>
<proteinExistence type="predicted"/>
<protein>
    <recommendedName>
        <fullName evidence="3">DUF1684 domain-containing protein</fullName>
    </recommendedName>
</protein>
<dbReference type="RefSeq" id="WP_025226858.1">
    <property type="nucleotide sequence ID" value="NZ_CP007139.1"/>
</dbReference>
<dbReference type="HOGENOM" id="CLU_093051_0_0_0"/>
<dbReference type="AlphaFoldDB" id="A0A068NM66"/>
<accession>A0A068NM66</accession>
<dbReference type="OrthoDB" id="5493262at2"/>
<dbReference type="PANTHER" id="PTHR41913:SF1">
    <property type="entry name" value="DUF1684 DOMAIN-CONTAINING PROTEIN"/>
    <property type="match status" value="1"/>
</dbReference>
<dbReference type="InterPro" id="IPR012467">
    <property type="entry name" value="DUF1684"/>
</dbReference>
<evidence type="ECO:0008006" key="3">
    <source>
        <dbReference type="Google" id="ProtNLM"/>
    </source>
</evidence>
<sequence length="283" mass="30642">MILAIMPCLLALNAQVQTMDLAKWRAAYESELKGERGWLSVAGLFWLEEGETTVGSAPSNGVRLPPSAPRALGTFIRRGKKVSFRAASSTDVIIGGKQVAEADVKSDAEGGPDAIQVGDLVLTVIVRGKRVGIRMYDPHSKAHKEFRGLHWYPANPAYTIKAKFIAYDPPKTISITNVLGDTTPVPCPGYVTFTMDGKVCRLDAQDSGSGLFLNFQDATTGKETYGAGRFLDTEKPANGEVTIDFNRATNPPCAYTDFATCPLPPKGNRLPVPIRAGEKKFHK</sequence>
<dbReference type="EMBL" id="CP007139">
    <property type="protein sequence ID" value="AIE84512.1"/>
    <property type="molecule type" value="Genomic_DNA"/>
</dbReference>
<evidence type="ECO:0000313" key="1">
    <source>
        <dbReference type="EMBL" id="AIE84512.1"/>
    </source>
</evidence>
<gene>
    <name evidence="1" type="ORF">OP10G_1144</name>
</gene>
<dbReference type="Pfam" id="PF07920">
    <property type="entry name" value="DUF1684"/>
    <property type="match status" value="1"/>
</dbReference>
<organism evidence="1 2">
    <name type="scientific">Fimbriimonas ginsengisoli Gsoil 348</name>
    <dbReference type="NCBI Taxonomy" id="661478"/>
    <lineage>
        <taxon>Bacteria</taxon>
        <taxon>Bacillati</taxon>
        <taxon>Armatimonadota</taxon>
        <taxon>Fimbriimonadia</taxon>
        <taxon>Fimbriimonadales</taxon>
        <taxon>Fimbriimonadaceae</taxon>
        <taxon>Fimbriimonas</taxon>
    </lineage>
</organism>
<dbReference type="KEGG" id="fgi:OP10G_1144"/>
<dbReference type="eggNOG" id="COG3358">
    <property type="taxonomic scope" value="Bacteria"/>
</dbReference>
<dbReference type="STRING" id="661478.OP10G_1144"/>